<name>A0AAD5Y6M5_9FUNG</name>
<dbReference type="SMART" id="SM00368">
    <property type="entry name" value="LRR_RI"/>
    <property type="match status" value="6"/>
</dbReference>
<dbReference type="PANTHER" id="PTHR24113">
    <property type="entry name" value="RAN GTPASE-ACTIVATING PROTEIN 1"/>
    <property type="match status" value="1"/>
</dbReference>
<dbReference type="Pfam" id="PF00560">
    <property type="entry name" value="LRR_1"/>
    <property type="match status" value="1"/>
</dbReference>
<feature type="coiled-coil region" evidence="1">
    <location>
        <begin position="264"/>
        <end position="295"/>
    </location>
</feature>
<sequence length="366" mass="40829">MYSRPMAKAIKMLKRKCNKLSLFRKKITDDDVEILSKLIKDGNLTKIDLSDNNITELGTGYLMQALLPVQPVANSFESEKIPVSNLEILDLSQNLLGHRGAELVSDLIRKGKLENVNLGYNNVRSRGAISVANALTWNPPVETLNLENNSICAYGAKALAKSLMGNKKLQSLNLEANVFGDVGTRLFSEALLENKILCELNLKSALITDLGAGYLANMLKYNTTLLKLDLGGNEISDAGGKLILDALERNQTIMFLSLKDCAVSKDIQDQIKTLLERNKKKLENSKEIINTARKLAMLNLPNEILCMVLEQYSHMWTAQERNLLHSILLDPKSLGYIPGGFHKTKFGVQQIVDNCKRVRNVHPHFK</sequence>
<protein>
    <submittedName>
        <fullName evidence="2">Uncharacterized protein</fullName>
    </submittedName>
</protein>
<dbReference type="InterPro" id="IPR032675">
    <property type="entry name" value="LRR_dom_sf"/>
</dbReference>
<dbReference type="AlphaFoldDB" id="A0AAD5Y6M5"/>
<evidence type="ECO:0000313" key="3">
    <source>
        <dbReference type="Proteomes" id="UP001210925"/>
    </source>
</evidence>
<dbReference type="InterPro" id="IPR001611">
    <property type="entry name" value="Leu-rich_rpt"/>
</dbReference>
<keyword evidence="1" id="KW-0175">Coiled coil</keyword>
<organism evidence="2 3">
    <name type="scientific">Boothiomyces macroporosus</name>
    <dbReference type="NCBI Taxonomy" id="261099"/>
    <lineage>
        <taxon>Eukaryota</taxon>
        <taxon>Fungi</taxon>
        <taxon>Fungi incertae sedis</taxon>
        <taxon>Chytridiomycota</taxon>
        <taxon>Chytridiomycota incertae sedis</taxon>
        <taxon>Chytridiomycetes</taxon>
        <taxon>Rhizophydiales</taxon>
        <taxon>Terramycetaceae</taxon>
        <taxon>Boothiomyces</taxon>
    </lineage>
</organism>
<evidence type="ECO:0000313" key="2">
    <source>
        <dbReference type="EMBL" id="KAJ3255186.1"/>
    </source>
</evidence>
<evidence type="ECO:0000256" key="1">
    <source>
        <dbReference type="SAM" id="Coils"/>
    </source>
</evidence>
<dbReference type="SUPFAM" id="SSF52047">
    <property type="entry name" value="RNI-like"/>
    <property type="match status" value="1"/>
</dbReference>
<dbReference type="Pfam" id="PF13516">
    <property type="entry name" value="LRR_6"/>
    <property type="match status" value="2"/>
</dbReference>
<comment type="caution">
    <text evidence="2">The sequence shown here is derived from an EMBL/GenBank/DDBJ whole genome shotgun (WGS) entry which is preliminary data.</text>
</comment>
<proteinExistence type="predicted"/>
<accession>A0AAD5Y6M5</accession>
<dbReference type="EMBL" id="JADGKB010000070">
    <property type="protein sequence ID" value="KAJ3255186.1"/>
    <property type="molecule type" value="Genomic_DNA"/>
</dbReference>
<gene>
    <name evidence="2" type="ORF">HK103_006555</name>
</gene>
<dbReference type="Proteomes" id="UP001210925">
    <property type="component" value="Unassembled WGS sequence"/>
</dbReference>
<dbReference type="PANTHER" id="PTHR24113:SF15">
    <property type="entry name" value="NACHT DOMAIN-CONTAINING PROTEIN"/>
    <property type="match status" value="1"/>
</dbReference>
<dbReference type="GO" id="GO:0005096">
    <property type="term" value="F:GTPase activator activity"/>
    <property type="evidence" value="ECO:0007669"/>
    <property type="project" value="UniProtKB-KW"/>
</dbReference>
<dbReference type="GO" id="GO:0048471">
    <property type="term" value="C:perinuclear region of cytoplasm"/>
    <property type="evidence" value="ECO:0007669"/>
    <property type="project" value="TreeGrafter"/>
</dbReference>
<dbReference type="PRINTS" id="PR00019">
    <property type="entry name" value="LEURICHRPT"/>
</dbReference>
<dbReference type="PROSITE" id="PS51450">
    <property type="entry name" value="LRR"/>
    <property type="match status" value="1"/>
</dbReference>
<dbReference type="GO" id="GO:0005829">
    <property type="term" value="C:cytosol"/>
    <property type="evidence" value="ECO:0007669"/>
    <property type="project" value="TreeGrafter"/>
</dbReference>
<reference evidence="2" key="1">
    <citation type="submission" date="2020-05" db="EMBL/GenBank/DDBJ databases">
        <title>Phylogenomic resolution of chytrid fungi.</title>
        <authorList>
            <person name="Stajich J.E."/>
            <person name="Amses K."/>
            <person name="Simmons R."/>
            <person name="Seto K."/>
            <person name="Myers J."/>
            <person name="Bonds A."/>
            <person name="Quandt C.A."/>
            <person name="Barry K."/>
            <person name="Liu P."/>
            <person name="Grigoriev I."/>
            <person name="Longcore J.E."/>
            <person name="James T.Y."/>
        </authorList>
    </citation>
    <scope>NUCLEOTIDE SEQUENCE</scope>
    <source>
        <strain evidence="2">PLAUS21</strain>
    </source>
</reference>
<dbReference type="InterPro" id="IPR027038">
    <property type="entry name" value="RanGap"/>
</dbReference>
<dbReference type="GO" id="GO:0031267">
    <property type="term" value="F:small GTPase binding"/>
    <property type="evidence" value="ECO:0007669"/>
    <property type="project" value="TreeGrafter"/>
</dbReference>
<keyword evidence="3" id="KW-1185">Reference proteome</keyword>
<dbReference type="GO" id="GO:0005634">
    <property type="term" value="C:nucleus"/>
    <property type="evidence" value="ECO:0007669"/>
    <property type="project" value="TreeGrafter"/>
</dbReference>
<dbReference type="Gene3D" id="3.80.10.10">
    <property type="entry name" value="Ribonuclease Inhibitor"/>
    <property type="match status" value="2"/>
</dbReference>
<dbReference type="GO" id="GO:0006913">
    <property type="term" value="P:nucleocytoplasmic transport"/>
    <property type="evidence" value="ECO:0007669"/>
    <property type="project" value="TreeGrafter"/>
</dbReference>